<dbReference type="PANTHER" id="PTHR31973:SF187">
    <property type="entry name" value="MUTATOR TRANSPOSASE MUDRA PROTEIN"/>
    <property type="match status" value="1"/>
</dbReference>
<evidence type="ECO:0000256" key="1">
    <source>
        <dbReference type="ARBA" id="ARBA00022723"/>
    </source>
</evidence>
<evidence type="ECO:0000313" key="7">
    <source>
        <dbReference type="Proteomes" id="UP000694251"/>
    </source>
</evidence>
<keyword evidence="3" id="KW-0862">Zinc</keyword>
<evidence type="ECO:0000313" key="6">
    <source>
        <dbReference type="EMBL" id="KAG7633160.1"/>
    </source>
</evidence>
<dbReference type="PANTHER" id="PTHR31973">
    <property type="entry name" value="POLYPROTEIN, PUTATIVE-RELATED"/>
    <property type="match status" value="1"/>
</dbReference>
<evidence type="ECO:0000256" key="4">
    <source>
        <dbReference type="PROSITE-ProRule" id="PRU00325"/>
    </source>
</evidence>
<dbReference type="Pfam" id="PF03108">
    <property type="entry name" value="DBD_Tnp_Mut"/>
    <property type="match status" value="1"/>
</dbReference>
<dbReference type="InterPro" id="IPR004332">
    <property type="entry name" value="Transposase_MuDR"/>
</dbReference>
<dbReference type="Pfam" id="PF04434">
    <property type="entry name" value="SWIM"/>
    <property type="match status" value="1"/>
</dbReference>
<accession>A0A8T2FF30</accession>
<keyword evidence="7" id="KW-1185">Reference proteome</keyword>
<dbReference type="InterPro" id="IPR006564">
    <property type="entry name" value="Znf_PMZ"/>
</dbReference>
<comment type="caution">
    <text evidence="6">The sequence shown here is derived from an EMBL/GenBank/DDBJ whole genome shotgun (WGS) entry which is preliminary data.</text>
</comment>
<evidence type="ECO:0000256" key="3">
    <source>
        <dbReference type="ARBA" id="ARBA00022833"/>
    </source>
</evidence>
<dbReference type="Proteomes" id="UP000694251">
    <property type="component" value="Chromosome 3"/>
</dbReference>
<dbReference type="SMART" id="SM00575">
    <property type="entry name" value="ZnF_PMZ"/>
    <property type="match status" value="1"/>
</dbReference>
<proteinExistence type="predicted"/>
<keyword evidence="2 4" id="KW-0863">Zinc-finger</keyword>
<gene>
    <name evidence="6" type="ORF">ISN44_As03g034130</name>
</gene>
<sequence length="910" mass="103082">MDTKESVNANVSVTAMSLPPSSSFLNELLIIRPREVEKIITDENGHNVTSLGSYPDSPPSNPFIFLKFQHFEANYIYDLVHPHLHDHVLSKQISDRIVVKAQQLRSDRSSDHLPLFMGVSVIFTRKVYKVLPCNCAPSTPDLVEKEAAEEETEAYAICLEDMLESGFDDKQIYRMHNCWHMFYEGCVMEVDNLAWQFEPKTVEGSSFIRLRTNMTYEELSQKVKDKLGLRARGITVKMAYQFPEWMTIDKGNGSPPQYISEDSDVTMFIQMWRHIEEVNLCVIVVQHTIPSFPVDVADKNFNSEDSDELDYDSEDELHQFALDSAVLGPTLEPTAATTETEQHRSTRRELFPTGGISIREPEECIRLKSPDCLPTDKGKGIMDLIGKTGKAGPSRATVTDSSTDSDDDLLIVPFTLPPNPPAITIPENADIEGADSSRAAVGTPHGNYVSPIGVDSAFFDVKFEGYKLFVGRVFKSKSDCKIKIAIHAINRKFHFRTARSTPKFMVLKCISKTCPWRVYASKVDSSDSFQVRQANQRHTCTIDQRRRYHRLSTTQVIGELMQSRFLGIKRGPNAVVIRKFLLDDYHVSISYWKAWRAREVAMEKSLGSMAGSYALIPAYAGLLQQANPGSLCFTEYDDDPTSPRRFKYQFIAFAASIKGYAFMRKVIVVDGTSMKGRYGFSEWRRVHSKGRRFNIMDSNICESWNNVIREAREYPLICMLEYIRTTLMDWFATRRAQAEDCPTTLAPRVQERVEENYQSAMSMSIKPICNFEFQVQERTGECFIVKLDESTCSCLEFQGLGIPCAHAIAAAARLGVPTDSLVANGYFNELVKLSYEEKIYPIHFVGGEVAPEIAAGTTGELQPPLVRWPPGRQRKIRILSRGEFKATEQDKVPEEVFTLLWCWTQQGLVP</sequence>
<evidence type="ECO:0000256" key="2">
    <source>
        <dbReference type="ARBA" id="ARBA00022771"/>
    </source>
</evidence>
<keyword evidence="1" id="KW-0479">Metal-binding</keyword>
<protein>
    <submittedName>
        <fullName evidence="6">Zinc finger PMZ-type</fullName>
    </submittedName>
</protein>
<dbReference type="InterPro" id="IPR007527">
    <property type="entry name" value="Znf_SWIM"/>
</dbReference>
<dbReference type="EMBL" id="JAEFBJ010000003">
    <property type="protein sequence ID" value="KAG7633160.1"/>
    <property type="molecule type" value="Genomic_DNA"/>
</dbReference>
<dbReference type="GO" id="GO:0008270">
    <property type="term" value="F:zinc ion binding"/>
    <property type="evidence" value="ECO:0007669"/>
    <property type="project" value="UniProtKB-KW"/>
</dbReference>
<dbReference type="OrthoDB" id="124789at2759"/>
<organism evidence="6 7">
    <name type="scientific">Arabidopsis suecica</name>
    <name type="common">Swedish thale-cress</name>
    <name type="synonym">Cardaminopsis suecica</name>
    <dbReference type="NCBI Taxonomy" id="45249"/>
    <lineage>
        <taxon>Eukaryota</taxon>
        <taxon>Viridiplantae</taxon>
        <taxon>Streptophyta</taxon>
        <taxon>Embryophyta</taxon>
        <taxon>Tracheophyta</taxon>
        <taxon>Spermatophyta</taxon>
        <taxon>Magnoliopsida</taxon>
        <taxon>eudicotyledons</taxon>
        <taxon>Gunneridae</taxon>
        <taxon>Pentapetalae</taxon>
        <taxon>rosids</taxon>
        <taxon>malvids</taxon>
        <taxon>Brassicales</taxon>
        <taxon>Brassicaceae</taxon>
        <taxon>Camelineae</taxon>
        <taxon>Arabidopsis</taxon>
    </lineage>
</organism>
<reference evidence="6 7" key="1">
    <citation type="submission" date="2020-12" db="EMBL/GenBank/DDBJ databases">
        <title>Concerted genomic and epigenomic changes stabilize Arabidopsis allopolyploids.</title>
        <authorList>
            <person name="Chen Z."/>
        </authorList>
    </citation>
    <scope>NUCLEOTIDE SEQUENCE [LARGE SCALE GENOMIC DNA]</scope>
    <source>
        <strain evidence="6">As9502</strain>
        <tissue evidence="6">Leaf</tissue>
    </source>
</reference>
<name>A0A8T2FF30_ARASU</name>
<evidence type="ECO:0000259" key="5">
    <source>
        <dbReference type="PROSITE" id="PS50966"/>
    </source>
</evidence>
<dbReference type="PROSITE" id="PS50966">
    <property type="entry name" value="ZF_SWIM"/>
    <property type="match status" value="1"/>
</dbReference>
<dbReference type="AlphaFoldDB" id="A0A8T2FF30"/>
<feature type="domain" description="SWIM-type" evidence="5">
    <location>
        <begin position="783"/>
        <end position="815"/>
    </location>
</feature>